<dbReference type="EMBL" id="RXLQ01000008">
    <property type="protein sequence ID" value="RSZ57940.1"/>
    <property type="molecule type" value="Genomic_DNA"/>
</dbReference>
<organism evidence="1 2">
    <name type="scientific">Massilia atriviolacea</name>
    <dbReference type="NCBI Taxonomy" id="2495579"/>
    <lineage>
        <taxon>Bacteria</taxon>
        <taxon>Pseudomonadati</taxon>
        <taxon>Pseudomonadota</taxon>
        <taxon>Betaproteobacteria</taxon>
        <taxon>Burkholderiales</taxon>
        <taxon>Oxalobacteraceae</taxon>
        <taxon>Telluria group</taxon>
        <taxon>Massilia</taxon>
    </lineage>
</organism>
<evidence type="ECO:0000313" key="1">
    <source>
        <dbReference type="EMBL" id="RSZ57940.1"/>
    </source>
</evidence>
<evidence type="ECO:0000313" key="2">
    <source>
        <dbReference type="Proteomes" id="UP000278085"/>
    </source>
</evidence>
<protein>
    <submittedName>
        <fullName evidence="1">Uncharacterized protein</fullName>
    </submittedName>
</protein>
<gene>
    <name evidence="1" type="ORF">EJB06_16595</name>
</gene>
<comment type="caution">
    <text evidence="1">The sequence shown here is derived from an EMBL/GenBank/DDBJ whole genome shotgun (WGS) entry which is preliminary data.</text>
</comment>
<proteinExistence type="predicted"/>
<name>A0A430HKA8_9BURK</name>
<dbReference type="Proteomes" id="UP000278085">
    <property type="component" value="Unassembled WGS sequence"/>
</dbReference>
<accession>A0A430HKA8</accession>
<dbReference type="OrthoDB" id="7018905at2"/>
<dbReference type="RefSeq" id="WP_126075145.1">
    <property type="nucleotide sequence ID" value="NZ_CP051166.1"/>
</dbReference>
<reference evidence="1 2" key="1">
    <citation type="submission" date="2018-12" db="EMBL/GenBank/DDBJ databases">
        <authorList>
            <person name="Yang E."/>
        </authorList>
    </citation>
    <scope>NUCLEOTIDE SEQUENCE [LARGE SCALE GENOMIC DNA]</scope>
    <source>
        <strain evidence="1 2">SOD</strain>
    </source>
</reference>
<keyword evidence="2" id="KW-1185">Reference proteome</keyword>
<dbReference type="AlphaFoldDB" id="A0A430HKA8"/>
<sequence length="182" mass="20517">MNEYGNNRTHFRLNSLARHGKSAPFRPIFAGSMVQLRFERSRNVVLCVTVEGGWCKKCIIPGPRLDIMIFAADTEECSLLVFPDALTASVYCDAVDVEATVWRFWDDEGAPLMPAFLVPNERHLFTTTTGVYSLVPVKEGQYEFLWDALRHIRQVIGEMPFTDVRAVRDYLVVQCGGQASPA</sequence>